<evidence type="ECO:0000256" key="7">
    <source>
        <dbReference type="ARBA" id="ARBA00022989"/>
    </source>
</evidence>
<evidence type="ECO:0000256" key="8">
    <source>
        <dbReference type="ARBA" id="ARBA00023065"/>
    </source>
</evidence>
<dbReference type="GO" id="GO:0004888">
    <property type="term" value="F:transmembrane signaling receptor activity"/>
    <property type="evidence" value="ECO:0007669"/>
    <property type="project" value="InterPro"/>
</dbReference>
<keyword evidence="9 11" id="KW-0472">Membrane</keyword>
<evidence type="ECO:0000256" key="4">
    <source>
        <dbReference type="ARBA" id="ARBA00022475"/>
    </source>
</evidence>
<organism evidence="13">
    <name type="scientific">Medioppia subpectinata</name>
    <dbReference type="NCBI Taxonomy" id="1979941"/>
    <lineage>
        <taxon>Eukaryota</taxon>
        <taxon>Metazoa</taxon>
        <taxon>Ecdysozoa</taxon>
        <taxon>Arthropoda</taxon>
        <taxon>Chelicerata</taxon>
        <taxon>Arachnida</taxon>
        <taxon>Acari</taxon>
        <taxon>Acariformes</taxon>
        <taxon>Sarcoptiformes</taxon>
        <taxon>Oribatida</taxon>
        <taxon>Brachypylina</taxon>
        <taxon>Oppioidea</taxon>
        <taxon>Oppiidae</taxon>
        <taxon>Medioppia</taxon>
    </lineage>
</organism>
<evidence type="ECO:0000256" key="6">
    <source>
        <dbReference type="ARBA" id="ARBA00022729"/>
    </source>
</evidence>
<evidence type="ECO:0000256" key="5">
    <source>
        <dbReference type="ARBA" id="ARBA00022692"/>
    </source>
</evidence>
<evidence type="ECO:0000256" key="10">
    <source>
        <dbReference type="ARBA" id="ARBA00023303"/>
    </source>
</evidence>
<dbReference type="Pfam" id="PF02931">
    <property type="entry name" value="Neur_chan_LBD"/>
    <property type="match status" value="1"/>
</dbReference>
<dbReference type="PROSITE" id="PS00236">
    <property type="entry name" value="NEUROTR_ION_CHANNEL"/>
    <property type="match status" value="1"/>
</dbReference>
<dbReference type="OrthoDB" id="6514602at2759"/>
<evidence type="ECO:0000256" key="3">
    <source>
        <dbReference type="ARBA" id="ARBA00022448"/>
    </source>
</evidence>
<keyword evidence="4" id="KW-1003">Cell membrane</keyword>
<feature type="transmembrane region" description="Helical" evidence="11">
    <location>
        <begin position="267"/>
        <end position="286"/>
    </location>
</feature>
<feature type="transmembrane region" description="Helical" evidence="11">
    <location>
        <begin position="298"/>
        <end position="317"/>
    </location>
</feature>
<dbReference type="InterPro" id="IPR038050">
    <property type="entry name" value="Neuro_actylchol_rec"/>
</dbReference>
<dbReference type="Gene3D" id="1.20.58.390">
    <property type="entry name" value="Neurotransmitter-gated ion-channel transmembrane domain"/>
    <property type="match status" value="1"/>
</dbReference>
<keyword evidence="8 11" id="KW-0406">Ion transport</keyword>
<dbReference type="InterPro" id="IPR036734">
    <property type="entry name" value="Neur_chan_lig-bd_sf"/>
</dbReference>
<keyword evidence="10 11" id="KW-0407">Ion channel</keyword>
<dbReference type="GO" id="GO:0005230">
    <property type="term" value="F:extracellular ligand-gated monoatomic ion channel activity"/>
    <property type="evidence" value="ECO:0007669"/>
    <property type="project" value="InterPro"/>
</dbReference>
<keyword evidence="7 11" id="KW-1133">Transmembrane helix</keyword>
<dbReference type="FunFam" id="2.70.170.10:FF:000045">
    <property type="entry name" value="Predicted protein"/>
    <property type="match status" value="1"/>
</dbReference>
<evidence type="ECO:0000256" key="9">
    <source>
        <dbReference type="ARBA" id="ARBA00023136"/>
    </source>
</evidence>
<dbReference type="PRINTS" id="PR00253">
    <property type="entry name" value="GABAARECEPTR"/>
</dbReference>
<feature type="non-terminal residue" evidence="13">
    <location>
        <position position="1"/>
    </location>
</feature>
<evidence type="ECO:0000313" key="14">
    <source>
        <dbReference type="Proteomes" id="UP000759131"/>
    </source>
</evidence>
<evidence type="ECO:0000256" key="2">
    <source>
        <dbReference type="ARBA" id="ARBA00004236"/>
    </source>
</evidence>
<dbReference type="InterPro" id="IPR006202">
    <property type="entry name" value="Neur_chan_lig-bd"/>
</dbReference>
<accession>A0A7R9L020</accession>
<dbReference type="CDD" id="cd18993">
    <property type="entry name" value="LGIC_ECD_GluCl"/>
    <property type="match status" value="1"/>
</dbReference>
<comment type="similarity">
    <text evidence="11">Belongs to the ligand-gated ion channel (TC 1.A.9) family.</text>
</comment>
<gene>
    <name evidence="13" type="ORF">OSB1V03_LOCUS12671</name>
</gene>
<protein>
    <recommendedName>
        <fullName evidence="12">Neurotransmitter-gated ion-channel ligand-binding domain-containing protein</fullName>
    </recommendedName>
</protein>
<dbReference type="GO" id="GO:0005886">
    <property type="term" value="C:plasma membrane"/>
    <property type="evidence" value="ECO:0007669"/>
    <property type="project" value="UniProtKB-SubCell"/>
</dbReference>
<proteinExistence type="inferred from homology"/>
<keyword evidence="5 11" id="KW-0812">Transmembrane</keyword>
<dbReference type="Proteomes" id="UP000759131">
    <property type="component" value="Unassembled WGS sequence"/>
</dbReference>
<dbReference type="AlphaFoldDB" id="A0A7R9L020"/>
<keyword evidence="6" id="KW-0732">Signal</keyword>
<sequence length="374" mass="44418">MKAMSGYTLPRILNIYKTEKDILDKVLDQSKYDLRIVARHYNETTRSTEPVIVRTNMYIRGIEYISVDKMEYKIQMTFRQQWTDDRLKFDDMKGQIKYLVLDDPNRIWIPDTFFSNSRFTLSHTDIRPNLLFRIYPNGNVLFSKRMTATLACPMDLKYFPFDRQICSIQMASWSYTTDDMVLLWKEGDPVQVTKRLNLNEFKLEKYFTEYCTSRTITGEYSCLKVDLKFTRITVKYLFQWFVTTAMLTFISFLSFLMKSSNSSRIKFLVAVLLMLYTHIVVINMWSEAKVSYFIAKDWWFMWCTNFIVAAIIEFAIVKAIDYNCNKNSNNHGHFGDNVALKTLETKECYDNCREKWRNSTFGRKIDLFCAVIFP</sequence>
<dbReference type="EMBL" id="CAJPIZ010010732">
    <property type="protein sequence ID" value="CAG2112696.1"/>
    <property type="molecule type" value="Genomic_DNA"/>
</dbReference>
<dbReference type="InterPro" id="IPR006028">
    <property type="entry name" value="GABAA/Glycine_rcpt"/>
</dbReference>
<dbReference type="InterPro" id="IPR036719">
    <property type="entry name" value="Neuro-gated_channel_TM_sf"/>
</dbReference>
<dbReference type="Gene3D" id="2.70.170.10">
    <property type="entry name" value="Neurotransmitter-gated ion-channel ligand-binding domain"/>
    <property type="match status" value="1"/>
</dbReference>
<dbReference type="PANTHER" id="PTHR18945">
    <property type="entry name" value="NEUROTRANSMITTER GATED ION CHANNEL"/>
    <property type="match status" value="1"/>
</dbReference>
<evidence type="ECO:0000256" key="1">
    <source>
        <dbReference type="ARBA" id="ARBA00004141"/>
    </source>
</evidence>
<dbReference type="InterPro" id="IPR018000">
    <property type="entry name" value="Neurotransmitter_ion_chnl_CS"/>
</dbReference>
<keyword evidence="14" id="KW-1185">Reference proteome</keyword>
<dbReference type="PRINTS" id="PR00252">
    <property type="entry name" value="NRIONCHANNEL"/>
</dbReference>
<comment type="caution">
    <text evidence="11">Lacks conserved residue(s) required for the propagation of feature annotation.</text>
</comment>
<comment type="subcellular location">
    <subcellularLocation>
        <location evidence="2">Cell membrane</location>
    </subcellularLocation>
    <subcellularLocation>
        <location evidence="1">Membrane</location>
        <topology evidence="1">Multi-pass membrane protein</topology>
    </subcellularLocation>
</comment>
<feature type="transmembrane region" description="Helical" evidence="11">
    <location>
        <begin position="236"/>
        <end position="255"/>
    </location>
</feature>
<feature type="domain" description="Neurotransmitter-gated ion-channel ligand-binding" evidence="12">
    <location>
        <begin position="39"/>
        <end position="224"/>
    </location>
</feature>
<dbReference type="SUPFAM" id="SSF90112">
    <property type="entry name" value="Neurotransmitter-gated ion-channel transmembrane pore"/>
    <property type="match status" value="1"/>
</dbReference>
<reference evidence="13" key="1">
    <citation type="submission" date="2020-11" db="EMBL/GenBank/DDBJ databases">
        <authorList>
            <person name="Tran Van P."/>
        </authorList>
    </citation>
    <scope>NUCLEOTIDE SEQUENCE</scope>
</reference>
<dbReference type="EMBL" id="OC865307">
    <property type="protein sequence ID" value="CAD7632266.1"/>
    <property type="molecule type" value="Genomic_DNA"/>
</dbReference>
<name>A0A7R9L020_9ACAR</name>
<evidence type="ECO:0000256" key="11">
    <source>
        <dbReference type="RuleBase" id="RU000687"/>
    </source>
</evidence>
<keyword evidence="3 11" id="KW-0813">Transport</keyword>
<dbReference type="InterPro" id="IPR006201">
    <property type="entry name" value="Neur_channel"/>
</dbReference>
<evidence type="ECO:0000259" key="12">
    <source>
        <dbReference type="Pfam" id="PF02931"/>
    </source>
</evidence>
<evidence type="ECO:0000313" key="13">
    <source>
        <dbReference type="EMBL" id="CAD7632266.1"/>
    </source>
</evidence>
<dbReference type="SUPFAM" id="SSF63712">
    <property type="entry name" value="Nicotinic receptor ligand binding domain-like"/>
    <property type="match status" value="1"/>
</dbReference>